<dbReference type="AlphaFoldDB" id="A0A553E7I0"/>
<proteinExistence type="predicted"/>
<accession>A0A553E7I0</accession>
<protein>
    <submittedName>
        <fullName evidence="2">HEAT repeat domain-containing protein</fullName>
    </submittedName>
</protein>
<evidence type="ECO:0000313" key="2">
    <source>
        <dbReference type="EMBL" id="TRX40793.1"/>
    </source>
</evidence>
<keyword evidence="1" id="KW-1133">Transmembrane helix</keyword>
<sequence>MIDFLCFLIKNKTAFTGFILSKLNNSLYSSSLKTTLTANFNTVFSSEFLYPLFKYYVNPFLLFIVIVLVVLLIANRYGFEKKIQIKKEVEQKINDFLTEIIFSNCTTEEIKEKIKAFITVEVPFNKKWCREIILKNIITVKRNINGVNPNQMLLIYKYFGFNIYSDKLIKSRSWEKKLLGIYHYQILDYKIKKGRIRPNIYVKNKFLKSNALVAVISLSDEKFEFLNNYEKKIATADELKILDIIHQKKAELPKNINNWIYNKNSSIVTLAIKLMIRYRESLTKEQIRYLLKNENPQVRKETLLAIRTLYIIETSAILIDYYKTETDKRCQISALKTIGSVGDLEAKQFIVSIFKDEKDLEIKFEIVKSIIKLDEHFFDTYQTQDATEKEIISKIILHVNTPYLN</sequence>
<comment type="caution">
    <text evidence="2">The sequence shown here is derived from an EMBL/GenBank/DDBJ whole genome shotgun (WGS) entry which is preliminary data.</text>
</comment>
<feature type="transmembrane region" description="Helical" evidence="1">
    <location>
        <begin position="55"/>
        <end position="74"/>
    </location>
</feature>
<name>A0A553E7I0_9FLAO</name>
<dbReference type="Proteomes" id="UP000316371">
    <property type="component" value="Unassembled WGS sequence"/>
</dbReference>
<gene>
    <name evidence="2" type="ORF">FNW21_05695</name>
</gene>
<reference evidence="2 3" key="1">
    <citation type="submission" date="2019-07" db="EMBL/GenBank/DDBJ databases">
        <title>Novel species of Flavobacterium.</title>
        <authorList>
            <person name="Liu Q."/>
            <person name="Xin Y.-H."/>
        </authorList>
    </citation>
    <scope>NUCLEOTIDE SEQUENCE [LARGE SCALE GENOMIC DNA]</scope>
    <source>
        <strain evidence="2 3">LB1R34</strain>
    </source>
</reference>
<evidence type="ECO:0000256" key="1">
    <source>
        <dbReference type="SAM" id="Phobius"/>
    </source>
</evidence>
<dbReference type="OrthoDB" id="1374083at2"/>
<organism evidence="2 3">
    <name type="scientific">Flavobacterium restrictum</name>
    <dbReference type="NCBI Taxonomy" id="2594428"/>
    <lineage>
        <taxon>Bacteria</taxon>
        <taxon>Pseudomonadati</taxon>
        <taxon>Bacteroidota</taxon>
        <taxon>Flavobacteriia</taxon>
        <taxon>Flavobacteriales</taxon>
        <taxon>Flavobacteriaceae</taxon>
        <taxon>Flavobacterium</taxon>
    </lineage>
</organism>
<keyword evidence="1" id="KW-0472">Membrane</keyword>
<evidence type="ECO:0000313" key="3">
    <source>
        <dbReference type="Proteomes" id="UP000316371"/>
    </source>
</evidence>
<keyword evidence="1" id="KW-0812">Transmembrane</keyword>
<dbReference type="EMBL" id="VJZT01000004">
    <property type="protein sequence ID" value="TRX40793.1"/>
    <property type="molecule type" value="Genomic_DNA"/>
</dbReference>
<keyword evidence="3" id="KW-1185">Reference proteome</keyword>
<dbReference type="InterPro" id="IPR016024">
    <property type="entry name" value="ARM-type_fold"/>
</dbReference>
<dbReference type="SUPFAM" id="SSF48371">
    <property type="entry name" value="ARM repeat"/>
    <property type="match status" value="1"/>
</dbReference>
<dbReference type="RefSeq" id="WP_144255777.1">
    <property type="nucleotide sequence ID" value="NZ_VJZT01000004.1"/>
</dbReference>